<name>A0A7C1FS14_THERO</name>
<dbReference type="AlphaFoldDB" id="A0A7C1FS14"/>
<gene>
    <name evidence="1" type="ORF">ENP47_04470</name>
</gene>
<reference evidence="1" key="1">
    <citation type="journal article" date="2020" name="mSystems">
        <title>Genome- and Community-Level Interaction Insights into Carbon Utilization and Element Cycling Functions of Hydrothermarchaeota in Hydrothermal Sediment.</title>
        <authorList>
            <person name="Zhou Z."/>
            <person name="Liu Y."/>
            <person name="Xu W."/>
            <person name="Pan J."/>
            <person name="Luo Z.H."/>
            <person name="Li M."/>
        </authorList>
    </citation>
    <scope>NUCLEOTIDE SEQUENCE [LARGE SCALE GENOMIC DNA]</scope>
    <source>
        <strain evidence="1">SpSt-222</strain>
    </source>
</reference>
<accession>A0A7C1FS14</accession>
<dbReference type="EMBL" id="DSJL01000009">
    <property type="protein sequence ID" value="HEF64839.1"/>
    <property type="molecule type" value="Genomic_DNA"/>
</dbReference>
<sequence>MLRVIVHVLNDDPFVAEIDGLPDPRDSYLVLRNPRRRDGKRLPTIADGVTTILYPWHRITFIELLDTERSPAGEGLLTIFRDDPASSR</sequence>
<organism evidence="1">
    <name type="scientific">Thermomicrobium roseum</name>
    <dbReference type="NCBI Taxonomy" id="500"/>
    <lineage>
        <taxon>Bacteria</taxon>
        <taxon>Pseudomonadati</taxon>
        <taxon>Thermomicrobiota</taxon>
        <taxon>Thermomicrobia</taxon>
        <taxon>Thermomicrobiales</taxon>
        <taxon>Thermomicrobiaceae</taxon>
        <taxon>Thermomicrobium</taxon>
    </lineage>
</organism>
<protein>
    <submittedName>
        <fullName evidence="1">Uncharacterized protein</fullName>
    </submittedName>
</protein>
<evidence type="ECO:0000313" key="1">
    <source>
        <dbReference type="EMBL" id="HEF64839.1"/>
    </source>
</evidence>
<proteinExistence type="predicted"/>
<comment type="caution">
    <text evidence="1">The sequence shown here is derived from an EMBL/GenBank/DDBJ whole genome shotgun (WGS) entry which is preliminary data.</text>
</comment>